<name>A0AB34H6Y7_ESCRO</name>
<dbReference type="InterPro" id="IPR012677">
    <property type="entry name" value="Nucleotide-bd_a/b_plait_sf"/>
</dbReference>
<accession>A0AB34H6Y7</accession>
<dbReference type="Proteomes" id="UP001159641">
    <property type="component" value="Unassembled WGS sequence"/>
</dbReference>
<organism evidence="1 2">
    <name type="scientific">Eschrichtius robustus</name>
    <name type="common">California gray whale</name>
    <name type="synonym">Eschrichtius gibbosus</name>
    <dbReference type="NCBI Taxonomy" id="9764"/>
    <lineage>
        <taxon>Eukaryota</taxon>
        <taxon>Metazoa</taxon>
        <taxon>Chordata</taxon>
        <taxon>Craniata</taxon>
        <taxon>Vertebrata</taxon>
        <taxon>Euteleostomi</taxon>
        <taxon>Mammalia</taxon>
        <taxon>Eutheria</taxon>
        <taxon>Laurasiatheria</taxon>
        <taxon>Artiodactyla</taxon>
        <taxon>Whippomorpha</taxon>
        <taxon>Cetacea</taxon>
        <taxon>Mysticeti</taxon>
        <taxon>Eschrichtiidae</taxon>
        <taxon>Eschrichtius</taxon>
    </lineage>
</organism>
<gene>
    <name evidence="1" type="ORF">J1605_006159</name>
</gene>
<reference evidence="1 2" key="1">
    <citation type="submission" date="2022-11" db="EMBL/GenBank/DDBJ databases">
        <title>Whole genome sequence of Eschrichtius robustus ER-17-0199.</title>
        <authorList>
            <person name="Bruniche-Olsen A."/>
            <person name="Black A.N."/>
            <person name="Fields C.J."/>
            <person name="Walden K."/>
            <person name="Dewoody J.A."/>
        </authorList>
    </citation>
    <scope>NUCLEOTIDE SEQUENCE [LARGE SCALE GENOMIC DNA]</scope>
    <source>
        <strain evidence="1">ER-17-0199</strain>
        <tissue evidence="1">Blubber</tissue>
    </source>
</reference>
<comment type="caution">
    <text evidence="1">The sequence shown here is derived from an EMBL/GenBank/DDBJ whole genome shotgun (WGS) entry which is preliminary data.</text>
</comment>
<proteinExistence type="predicted"/>
<evidence type="ECO:0000313" key="2">
    <source>
        <dbReference type="Proteomes" id="UP001159641"/>
    </source>
</evidence>
<keyword evidence="2" id="KW-1185">Reference proteome</keyword>
<dbReference type="AlphaFoldDB" id="A0AB34H6Y7"/>
<protein>
    <submittedName>
        <fullName evidence="1">Uncharacterized protein</fullName>
    </submittedName>
</protein>
<sequence>MPSLFICVMTRTSLPHGVVVKIKCTKCRDSGPGTVKPWVGETVGEELLSLTHKEPGRAFTVFGFVAAFTEWHGRKMALNHFPDKFGKAVNTSKYAESYRIQTYAEYVGTKHEEKQIKRKWTEDSWKEVERKRLNTQCISYALQNHCYQANRLPRCFWLSF</sequence>
<evidence type="ECO:0000313" key="1">
    <source>
        <dbReference type="EMBL" id="KAJ8786670.1"/>
    </source>
</evidence>
<dbReference type="Gene3D" id="3.30.70.330">
    <property type="match status" value="1"/>
</dbReference>
<dbReference type="EMBL" id="JAIQCJ010001983">
    <property type="protein sequence ID" value="KAJ8786670.1"/>
    <property type="molecule type" value="Genomic_DNA"/>
</dbReference>